<keyword evidence="2" id="KW-1185">Reference proteome</keyword>
<sequence>MCGGSIISDFIQPSRSSRRLTAELLWGSGADLIGTKKNKKKNPTNYYSKPLRSGIVDFDDEFEADFQDFKDHSDDEIVELEDVKPFAFSSAELSGNRVSSRGSKNGSSGDSGEDNDKSSKRKRKNQYRGIRQRPWGKWAAEIRDPRKGVRVWLGTFNTAEEAARAYDTEARRIRGKKAKVNFPDETPISTTRRPVKENTQKVAQKGNPNSVEPIMNESIGLFNNVENEYYNSFSLLEEKPPKDLFNYVNACPGAGEMEVKSFTPSDSANIYLTSDQGSNSFDCSDFVWGENCPKTPEISSVLSAAIEGDEAQLVENGGPTKKLKASPENSGQGSNQSNTNTFSEALSAFESQLKFFQMPYLEGNWEASIDTFLGGDATQDGGNPMDLWTFDDVPSMMGGVY</sequence>
<reference evidence="2" key="1">
    <citation type="journal article" date="2023" name="Nat. Plants">
        <title>Single-cell RNA sequencing provides a high-resolution roadmap for understanding the multicellular compartmentation of specialized metabolism.</title>
        <authorList>
            <person name="Sun S."/>
            <person name="Shen X."/>
            <person name="Li Y."/>
            <person name="Li Y."/>
            <person name="Wang S."/>
            <person name="Li R."/>
            <person name="Zhang H."/>
            <person name="Shen G."/>
            <person name="Guo B."/>
            <person name="Wei J."/>
            <person name="Xu J."/>
            <person name="St-Pierre B."/>
            <person name="Chen S."/>
            <person name="Sun C."/>
        </authorList>
    </citation>
    <scope>NUCLEOTIDE SEQUENCE [LARGE SCALE GENOMIC DNA]</scope>
</reference>
<evidence type="ECO:0000313" key="1">
    <source>
        <dbReference type="EMBL" id="KAI5679500.1"/>
    </source>
</evidence>
<name>A0ACC0C3P4_CATRO</name>
<proteinExistence type="predicted"/>
<evidence type="ECO:0000313" key="2">
    <source>
        <dbReference type="Proteomes" id="UP001060085"/>
    </source>
</evidence>
<accession>A0ACC0C3P4</accession>
<protein>
    <submittedName>
        <fullName evidence="1">Uncharacterized protein</fullName>
    </submittedName>
</protein>
<organism evidence="1 2">
    <name type="scientific">Catharanthus roseus</name>
    <name type="common">Madagascar periwinkle</name>
    <name type="synonym">Vinca rosea</name>
    <dbReference type="NCBI Taxonomy" id="4058"/>
    <lineage>
        <taxon>Eukaryota</taxon>
        <taxon>Viridiplantae</taxon>
        <taxon>Streptophyta</taxon>
        <taxon>Embryophyta</taxon>
        <taxon>Tracheophyta</taxon>
        <taxon>Spermatophyta</taxon>
        <taxon>Magnoliopsida</taxon>
        <taxon>eudicotyledons</taxon>
        <taxon>Gunneridae</taxon>
        <taxon>Pentapetalae</taxon>
        <taxon>asterids</taxon>
        <taxon>lamiids</taxon>
        <taxon>Gentianales</taxon>
        <taxon>Apocynaceae</taxon>
        <taxon>Rauvolfioideae</taxon>
        <taxon>Vinceae</taxon>
        <taxon>Catharanthinae</taxon>
        <taxon>Catharanthus</taxon>
    </lineage>
</organism>
<dbReference type="EMBL" id="CM044701">
    <property type="protein sequence ID" value="KAI5679500.1"/>
    <property type="molecule type" value="Genomic_DNA"/>
</dbReference>
<dbReference type="Proteomes" id="UP001060085">
    <property type="component" value="Linkage Group LG01"/>
</dbReference>
<gene>
    <name evidence="1" type="ORF">M9H77_00727</name>
</gene>
<comment type="caution">
    <text evidence="1">The sequence shown here is derived from an EMBL/GenBank/DDBJ whole genome shotgun (WGS) entry which is preliminary data.</text>
</comment>